<keyword evidence="1" id="KW-1133">Transmembrane helix</keyword>
<reference evidence="3 4" key="1">
    <citation type="submission" date="2024-02" db="EMBL/GenBank/DDBJ databases">
        <title>Chromosome-scale genome assembly of the rough periwinkle Littorina saxatilis.</title>
        <authorList>
            <person name="De Jode A."/>
            <person name="Faria R."/>
            <person name="Formenti G."/>
            <person name="Sims Y."/>
            <person name="Smith T.P."/>
            <person name="Tracey A."/>
            <person name="Wood J.M.D."/>
            <person name="Zagrodzka Z.B."/>
            <person name="Johannesson K."/>
            <person name="Butlin R.K."/>
            <person name="Leder E.H."/>
        </authorList>
    </citation>
    <scope>NUCLEOTIDE SEQUENCE [LARGE SCALE GENOMIC DNA]</scope>
    <source>
        <strain evidence="3">Snail1</strain>
        <tissue evidence="3">Muscle</tissue>
    </source>
</reference>
<dbReference type="GO" id="GO:0019319">
    <property type="term" value="P:hexose biosynthetic process"/>
    <property type="evidence" value="ECO:0007669"/>
    <property type="project" value="TreeGrafter"/>
</dbReference>
<comment type="caution">
    <text evidence="3">The sequence shown here is derived from an EMBL/GenBank/DDBJ whole genome shotgun (WGS) entry which is preliminary data.</text>
</comment>
<dbReference type="PANTHER" id="PTHR15723:SF0">
    <property type="entry name" value="CARBOHYDRATE SULFOTRANSFERASE 15"/>
    <property type="match status" value="1"/>
</dbReference>
<evidence type="ECO:0000256" key="1">
    <source>
        <dbReference type="SAM" id="Phobius"/>
    </source>
</evidence>
<dbReference type="Pfam" id="PF00685">
    <property type="entry name" value="Sulfotransfer_1"/>
    <property type="match status" value="1"/>
</dbReference>
<feature type="transmembrane region" description="Helical" evidence="1">
    <location>
        <begin position="54"/>
        <end position="73"/>
    </location>
</feature>
<keyword evidence="4" id="KW-1185">Reference proteome</keyword>
<evidence type="ECO:0000259" key="2">
    <source>
        <dbReference type="Pfam" id="PF00685"/>
    </source>
</evidence>
<feature type="transmembrane region" description="Helical" evidence="1">
    <location>
        <begin position="12"/>
        <end position="33"/>
    </location>
</feature>
<proteinExistence type="predicted"/>
<dbReference type="InterPro" id="IPR000863">
    <property type="entry name" value="Sulfotransferase_dom"/>
</dbReference>
<organism evidence="3 4">
    <name type="scientific">Littorina saxatilis</name>
    <dbReference type="NCBI Taxonomy" id="31220"/>
    <lineage>
        <taxon>Eukaryota</taxon>
        <taxon>Metazoa</taxon>
        <taxon>Spiralia</taxon>
        <taxon>Lophotrochozoa</taxon>
        <taxon>Mollusca</taxon>
        <taxon>Gastropoda</taxon>
        <taxon>Caenogastropoda</taxon>
        <taxon>Littorinimorpha</taxon>
        <taxon>Littorinoidea</taxon>
        <taxon>Littorinidae</taxon>
        <taxon>Littorina</taxon>
    </lineage>
</organism>
<evidence type="ECO:0000313" key="3">
    <source>
        <dbReference type="EMBL" id="KAK7092854.1"/>
    </source>
</evidence>
<protein>
    <recommendedName>
        <fullName evidence="2">Sulfotransferase domain-containing protein</fullName>
    </recommendedName>
</protein>
<dbReference type="PANTHER" id="PTHR15723">
    <property type="entry name" value="CARBOHYDRATE SULFOTRANSFERASE 15"/>
    <property type="match status" value="1"/>
</dbReference>
<dbReference type="InterPro" id="IPR027417">
    <property type="entry name" value="P-loop_NTPase"/>
</dbReference>
<dbReference type="SUPFAM" id="SSF52540">
    <property type="entry name" value="P-loop containing nucleoside triphosphate hydrolases"/>
    <property type="match status" value="1"/>
</dbReference>
<dbReference type="AlphaFoldDB" id="A0AAN9G2V0"/>
<gene>
    <name evidence="3" type="ORF">V1264_008538</name>
</gene>
<sequence length="474" mass="55418">MVFKKKLPLAVVISMSTMLMMHVFMPLNLLCLLQTHFITNKLPFSIHRMVFKKKLPLAVVISMSTMLMMHVFMPLNLHANEGELEDPTNQQKRSVNMHELEACPEEGDLLPEETPYWSDKIEEYKKPKYEFEYVGEKPLSICCAPDNTTKKSFGYIEPPKFTDKSKNPCWYDGKRLRCMPYFFIIGASKSATTDLFKRLLMHPDVKCTRKEIHWFSRLRTLGAGLKWYTSQFNTLAKDINTQIKAGEPTTSVIGEVSIDYLSDVQVWPHLTGNQGCYEPRVTIASHVRFVDPKAKIIINLRDPIRRLYSKYLFTAKSSELFKNPSPEQFHEYVVKSIRLYTKCFQQYSVRTCAYNSTIARRSKIMIHEGLYVTFLEDWLRIFPRKQMYVVRMEDYSPNIPGELSKIYNFLDLAPLSKPQLNEIGEINIVNAGKNYDVGPMMNKSMYMLKTFYKPFNERLARLLKEDKWTWNDQP</sequence>
<keyword evidence="1" id="KW-0472">Membrane</keyword>
<dbReference type="GO" id="GO:0050659">
    <property type="term" value="F:N-acetylgalactosamine 4-sulfate 6-O-sulfotransferase activity"/>
    <property type="evidence" value="ECO:0007669"/>
    <property type="project" value="TreeGrafter"/>
</dbReference>
<evidence type="ECO:0000313" key="4">
    <source>
        <dbReference type="Proteomes" id="UP001374579"/>
    </source>
</evidence>
<dbReference type="EMBL" id="JBAMIC010000021">
    <property type="protein sequence ID" value="KAK7092854.1"/>
    <property type="molecule type" value="Genomic_DNA"/>
</dbReference>
<dbReference type="Proteomes" id="UP001374579">
    <property type="component" value="Unassembled WGS sequence"/>
</dbReference>
<accession>A0AAN9G2V0</accession>
<dbReference type="Gene3D" id="3.40.50.300">
    <property type="entry name" value="P-loop containing nucleotide triphosphate hydrolases"/>
    <property type="match status" value="1"/>
</dbReference>
<dbReference type="InterPro" id="IPR052654">
    <property type="entry name" value="CS_Sulfotransferase"/>
</dbReference>
<feature type="domain" description="Sulfotransferase" evidence="2">
    <location>
        <begin position="182"/>
        <end position="421"/>
    </location>
</feature>
<keyword evidence="1" id="KW-0812">Transmembrane</keyword>
<name>A0AAN9G2V0_9CAEN</name>